<reference evidence="1 2" key="1">
    <citation type="journal article" date="2019" name="Commun. Biol.">
        <title>The bagworm genome reveals a unique fibroin gene that provides high tensile strength.</title>
        <authorList>
            <person name="Kono N."/>
            <person name="Nakamura H."/>
            <person name="Ohtoshi R."/>
            <person name="Tomita M."/>
            <person name="Numata K."/>
            <person name="Arakawa K."/>
        </authorList>
    </citation>
    <scope>NUCLEOTIDE SEQUENCE [LARGE SCALE GENOMIC DNA]</scope>
</reference>
<name>A0A4C1WJP4_EUMVA</name>
<organism evidence="1 2">
    <name type="scientific">Eumeta variegata</name>
    <name type="common">Bagworm moth</name>
    <name type="synonym">Eumeta japonica</name>
    <dbReference type="NCBI Taxonomy" id="151549"/>
    <lineage>
        <taxon>Eukaryota</taxon>
        <taxon>Metazoa</taxon>
        <taxon>Ecdysozoa</taxon>
        <taxon>Arthropoda</taxon>
        <taxon>Hexapoda</taxon>
        <taxon>Insecta</taxon>
        <taxon>Pterygota</taxon>
        <taxon>Neoptera</taxon>
        <taxon>Endopterygota</taxon>
        <taxon>Lepidoptera</taxon>
        <taxon>Glossata</taxon>
        <taxon>Ditrysia</taxon>
        <taxon>Tineoidea</taxon>
        <taxon>Psychidae</taxon>
        <taxon>Oiketicinae</taxon>
        <taxon>Eumeta</taxon>
    </lineage>
</organism>
<keyword evidence="2" id="KW-1185">Reference proteome</keyword>
<sequence>MGYFDECCNHILTKYRRDLTHYVVSFRPVSESSGNPPSFHEPTPPPFSIPIPIQETGNTLMTLLGLRVSMGGGNHLLFVARVLVCPSICFIKKARHKRKKARNTYSNSQIILQLHFENAVP</sequence>
<evidence type="ECO:0000313" key="2">
    <source>
        <dbReference type="Proteomes" id="UP000299102"/>
    </source>
</evidence>
<gene>
    <name evidence="1" type="ORF">EVAR_85456_1</name>
</gene>
<dbReference type="OrthoDB" id="296793at2759"/>
<accession>A0A4C1WJP4</accession>
<dbReference type="EMBL" id="BGZK01000577">
    <property type="protein sequence ID" value="GBP51243.1"/>
    <property type="molecule type" value="Genomic_DNA"/>
</dbReference>
<evidence type="ECO:0000313" key="1">
    <source>
        <dbReference type="EMBL" id="GBP51243.1"/>
    </source>
</evidence>
<dbReference type="Proteomes" id="UP000299102">
    <property type="component" value="Unassembled WGS sequence"/>
</dbReference>
<protein>
    <submittedName>
        <fullName evidence="1">Uncharacterized protein</fullName>
    </submittedName>
</protein>
<proteinExistence type="predicted"/>
<comment type="caution">
    <text evidence="1">The sequence shown here is derived from an EMBL/GenBank/DDBJ whole genome shotgun (WGS) entry which is preliminary data.</text>
</comment>
<dbReference type="AlphaFoldDB" id="A0A4C1WJP4"/>